<evidence type="ECO:0000313" key="6">
    <source>
        <dbReference type="EMBL" id="PSC05718.1"/>
    </source>
</evidence>
<evidence type="ECO:0000256" key="4">
    <source>
        <dbReference type="ARBA" id="ARBA00023136"/>
    </source>
</evidence>
<keyword evidence="2 5" id="KW-0812">Transmembrane</keyword>
<accession>A0A2T1HVS5</accession>
<evidence type="ECO:0000256" key="1">
    <source>
        <dbReference type="ARBA" id="ARBA00022475"/>
    </source>
</evidence>
<feature type="transmembrane region" description="Helical" evidence="5">
    <location>
        <begin position="7"/>
        <end position="27"/>
    </location>
</feature>
<evidence type="ECO:0000256" key="3">
    <source>
        <dbReference type="ARBA" id="ARBA00022989"/>
    </source>
</evidence>
<dbReference type="RefSeq" id="WP_106335961.1">
    <property type="nucleotide sequence ID" value="NZ_PVZS01000006.1"/>
</dbReference>
<dbReference type="Pfam" id="PF07869">
    <property type="entry name" value="DUF1656"/>
    <property type="match status" value="1"/>
</dbReference>
<keyword evidence="1" id="KW-1003">Cell membrane</keyword>
<keyword evidence="4 5" id="KW-0472">Membrane</keyword>
<evidence type="ECO:0000256" key="5">
    <source>
        <dbReference type="SAM" id="Phobius"/>
    </source>
</evidence>
<protein>
    <submittedName>
        <fullName evidence="6">DUF1656 domain-containing protein</fullName>
    </submittedName>
</protein>
<name>A0A2T1HVS5_9HYPH</name>
<dbReference type="EMBL" id="PVZS01000006">
    <property type="protein sequence ID" value="PSC05718.1"/>
    <property type="molecule type" value="Genomic_DNA"/>
</dbReference>
<comment type="caution">
    <text evidence="6">The sequence shown here is derived from an EMBL/GenBank/DDBJ whole genome shotgun (WGS) entry which is preliminary data.</text>
</comment>
<proteinExistence type="predicted"/>
<dbReference type="Proteomes" id="UP000239772">
    <property type="component" value="Unassembled WGS sequence"/>
</dbReference>
<keyword evidence="7" id="KW-1185">Reference proteome</keyword>
<dbReference type="InterPro" id="IPR012451">
    <property type="entry name" value="DUF1656"/>
</dbReference>
<sequence length="68" mass="7572">MIRELDLLGVFLSPMAALLAAAAIAWLVLRRLLELTGVERRVWHPALFNFAAFVLLLSSLVLLVFGPR</sequence>
<evidence type="ECO:0000313" key="7">
    <source>
        <dbReference type="Proteomes" id="UP000239772"/>
    </source>
</evidence>
<dbReference type="AlphaFoldDB" id="A0A2T1HVS5"/>
<evidence type="ECO:0000256" key="2">
    <source>
        <dbReference type="ARBA" id="ARBA00022692"/>
    </source>
</evidence>
<organism evidence="6 7">
    <name type="scientific">Alsobacter soli</name>
    <dbReference type="NCBI Taxonomy" id="2109933"/>
    <lineage>
        <taxon>Bacteria</taxon>
        <taxon>Pseudomonadati</taxon>
        <taxon>Pseudomonadota</taxon>
        <taxon>Alphaproteobacteria</taxon>
        <taxon>Hyphomicrobiales</taxon>
        <taxon>Alsobacteraceae</taxon>
        <taxon>Alsobacter</taxon>
    </lineage>
</organism>
<gene>
    <name evidence="6" type="ORF">SLNSH_06990</name>
</gene>
<keyword evidence="3 5" id="KW-1133">Transmembrane helix</keyword>
<reference evidence="7" key="1">
    <citation type="submission" date="2018-03" db="EMBL/GenBank/DDBJ databases">
        <authorList>
            <person name="Sun L."/>
            <person name="Liu H."/>
            <person name="Chen W."/>
            <person name="Huang K."/>
            <person name="Liu W."/>
            <person name="Gao X."/>
        </authorList>
    </citation>
    <scope>NUCLEOTIDE SEQUENCE [LARGE SCALE GENOMIC DNA]</scope>
    <source>
        <strain evidence="7">SH9</strain>
    </source>
</reference>
<feature type="transmembrane region" description="Helical" evidence="5">
    <location>
        <begin position="47"/>
        <end position="65"/>
    </location>
</feature>